<accession>A0A9W6FDV9</accession>
<evidence type="ECO:0000313" key="3">
    <source>
        <dbReference type="Proteomes" id="UP001145145"/>
    </source>
</evidence>
<reference evidence="2 3" key="1">
    <citation type="journal article" date="2023" name="Int. J. Syst. Evol. Microbiol.">
        <title>Sellimonas catena sp. nov., isolated from human faeces.</title>
        <authorList>
            <person name="Hisatomi A."/>
            <person name="Ohkuma M."/>
            <person name="Sakamoto M."/>
        </authorList>
    </citation>
    <scope>NUCLEOTIDE SEQUENCE [LARGE SCALE GENOMIC DNA]</scope>
    <source>
        <strain evidence="2 3">12EGH17</strain>
    </source>
</reference>
<comment type="caution">
    <text evidence="2">The sequence shown here is derived from an EMBL/GenBank/DDBJ whole genome shotgun (WGS) entry which is preliminary data.</text>
</comment>
<dbReference type="PANTHER" id="PTHR43649:SF12">
    <property type="entry name" value="DIACETYLCHITOBIOSE BINDING PROTEIN DASA"/>
    <property type="match status" value="1"/>
</dbReference>
<proteinExistence type="predicted"/>
<evidence type="ECO:0008006" key="4">
    <source>
        <dbReference type="Google" id="ProtNLM"/>
    </source>
</evidence>
<dbReference type="Gene3D" id="3.40.190.10">
    <property type="entry name" value="Periplasmic binding protein-like II"/>
    <property type="match status" value="1"/>
</dbReference>
<feature type="chain" id="PRO_5040915860" description="Extracellular solute-binding protein" evidence="1">
    <location>
        <begin position="21"/>
        <end position="426"/>
    </location>
</feature>
<gene>
    <name evidence="2" type="ORF">Selli1_12940</name>
</gene>
<dbReference type="SUPFAM" id="SSF53850">
    <property type="entry name" value="Periplasmic binding protein-like II"/>
    <property type="match status" value="1"/>
</dbReference>
<organism evidence="2 3">
    <name type="scientific">Sellimonas catena</name>
    <dbReference type="NCBI Taxonomy" id="2994035"/>
    <lineage>
        <taxon>Bacteria</taxon>
        <taxon>Bacillati</taxon>
        <taxon>Bacillota</taxon>
        <taxon>Clostridia</taxon>
        <taxon>Lachnospirales</taxon>
        <taxon>Lachnospiraceae</taxon>
        <taxon>Sellimonas</taxon>
    </lineage>
</organism>
<dbReference type="InterPro" id="IPR050490">
    <property type="entry name" value="Bact_solute-bd_prot1"/>
</dbReference>
<dbReference type="EMBL" id="BSBO01000011">
    <property type="protein sequence ID" value="GLG04120.1"/>
    <property type="molecule type" value="Genomic_DNA"/>
</dbReference>
<name>A0A9W6FDV9_9FIRM</name>
<evidence type="ECO:0000256" key="1">
    <source>
        <dbReference type="SAM" id="SignalP"/>
    </source>
</evidence>
<dbReference type="AlphaFoldDB" id="A0A9W6FDV9"/>
<sequence>MRKQSMIQKGMSVLCVCALAAGLCSCGTEEKSEEEKILRVVTDERLYTEVESAADFLEGVDGEIEVRIQRLPDDKEEREIEIQKLRTEIMAGKGPDVYLLDGKQENGEEFLPLLENPYQTMQSGALAPLDELMEKDSYWKDDTYSDVILKAGQYDGHQYILPMSVSYYVLPRQEDMEEMSGDTLGEWLEQARNSQDTRLKTAFWASLWAQSGRWIQPAADYERGEVLFNKEKWMEFSDQYFQFHIDAGEEVHETDNWYYFEMLSSAVFSDKTSPIDLQVVPDLDGRKMAAIQTYGAVGMSSDLKQEAYDLLMLFLNDRSQKYTREHSEDSMILPQIYGYFDYAFVPVQESAFDAWMHYPPDEELEKMLQSFRELEGAYFLTRAERELYEGVYEIDSQSTYPDYDWNPALAKLADSIWNTYKMMVSE</sequence>
<feature type="signal peptide" evidence="1">
    <location>
        <begin position="1"/>
        <end position="20"/>
    </location>
</feature>
<dbReference type="PANTHER" id="PTHR43649">
    <property type="entry name" value="ARABINOSE-BINDING PROTEIN-RELATED"/>
    <property type="match status" value="1"/>
</dbReference>
<keyword evidence="3" id="KW-1185">Reference proteome</keyword>
<protein>
    <recommendedName>
        <fullName evidence="4">Extracellular solute-binding protein</fullName>
    </recommendedName>
</protein>
<dbReference type="PROSITE" id="PS51257">
    <property type="entry name" value="PROKAR_LIPOPROTEIN"/>
    <property type="match status" value="1"/>
</dbReference>
<dbReference type="Proteomes" id="UP001145145">
    <property type="component" value="Unassembled WGS sequence"/>
</dbReference>
<evidence type="ECO:0000313" key="2">
    <source>
        <dbReference type="EMBL" id="GLG04120.1"/>
    </source>
</evidence>
<dbReference type="RefSeq" id="WP_281872533.1">
    <property type="nucleotide sequence ID" value="NZ_BSBO01000011.1"/>
</dbReference>
<keyword evidence="1" id="KW-0732">Signal</keyword>